<dbReference type="InterPro" id="IPR050638">
    <property type="entry name" value="AA-Vitamin_Transporters"/>
</dbReference>
<keyword evidence="9" id="KW-1185">Reference proteome</keyword>
<gene>
    <name evidence="8" type="ORF">C6569_10670</name>
</gene>
<name>A0A2S0NBG6_9HYPH</name>
<dbReference type="PANTHER" id="PTHR32322">
    <property type="entry name" value="INNER MEMBRANE TRANSPORTER"/>
    <property type="match status" value="1"/>
</dbReference>
<evidence type="ECO:0000256" key="2">
    <source>
        <dbReference type="ARBA" id="ARBA00022692"/>
    </source>
</evidence>
<dbReference type="OrthoDB" id="184388at2"/>
<evidence type="ECO:0000313" key="8">
    <source>
        <dbReference type="EMBL" id="AVO45490.1"/>
    </source>
</evidence>
<accession>A0A2S0NBG6</accession>
<evidence type="ECO:0000256" key="4">
    <source>
        <dbReference type="ARBA" id="ARBA00023136"/>
    </source>
</evidence>
<dbReference type="InterPro" id="IPR000620">
    <property type="entry name" value="EamA_dom"/>
</dbReference>
<feature type="transmembrane region" description="Helical" evidence="5">
    <location>
        <begin position="205"/>
        <end position="224"/>
    </location>
</feature>
<evidence type="ECO:0000256" key="5">
    <source>
        <dbReference type="SAM" id="Phobius"/>
    </source>
</evidence>
<keyword evidence="4 5" id="KW-0472">Membrane</keyword>
<feature type="transmembrane region" description="Helical" evidence="5">
    <location>
        <begin position="118"/>
        <end position="139"/>
    </location>
</feature>
<feature type="transmembrane region" description="Helical" evidence="5">
    <location>
        <begin position="37"/>
        <end position="56"/>
    </location>
</feature>
<dbReference type="EMBL" id="CP027668">
    <property type="protein sequence ID" value="AVO45490.1"/>
    <property type="molecule type" value="Genomic_DNA"/>
</dbReference>
<dbReference type="GO" id="GO:0016020">
    <property type="term" value="C:membrane"/>
    <property type="evidence" value="ECO:0007669"/>
    <property type="project" value="UniProtKB-SubCell"/>
</dbReference>
<feature type="transmembrane region" description="Helical" evidence="5">
    <location>
        <begin position="231"/>
        <end position="252"/>
    </location>
</feature>
<feature type="transmembrane region" description="Helical" evidence="5">
    <location>
        <begin position="258"/>
        <end position="278"/>
    </location>
</feature>
<protein>
    <submittedName>
        <fullName evidence="8">EamA family transporter</fullName>
    </submittedName>
</protein>
<keyword evidence="2 5" id="KW-0812">Transmembrane</keyword>
<evidence type="ECO:0000256" key="3">
    <source>
        <dbReference type="ARBA" id="ARBA00022989"/>
    </source>
</evidence>
<feature type="transmembrane region" description="Helical" evidence="5">
    <location>
        <begin position="175"/>
        <end position="193"/>
    </location>
</feature>
<keyword evidence="3 5" id="KW-1133">Transmembrane helix</keyword>
<evidence type="ECO:0000259" key="7">
    <source>
        <dbReference type="Pfam" id="PF00892"/>
    </source>
</evidence>
<feature type="transmembrane region" description="Helical" evidence="5">
    <location>
        <begin position="145"/>
        <end position="163"/>
    </location>
</feature>
<reference evidence="8 9" key="1">
    <citation type="submission" date="2018-03" db="EMBL/GenBank/DDBJ databases">
        <title>Genome sequencing of Phreatobacter sp.</title>
        <authorList>
            <person name="Kim S.-J."/>
            <person name="Heo J."/>
            <person name="Kwon S.-W."/>
        </authorList>
    </citation>
    <scope>NUCLEOTIDE SEQUENCE [LARGE SCALE GENOMIC DNA]</scope>
    <source>
        <strain evidence="8 9">S-12</strain>
    </source>
</reference>
<dbReference type="AlphaFoldDB" id="A0A2S0NBG6"/>
<dbReference type="Pfam" id="PF00892">
    <property type="entry name" value="EamA"/>
    <property type="match status" value="1"/>
</dbReference>
<sequence>MLRLIALTTTALVAFAANSVLARLALAGGAIDDLGYTGWRLASGALVLVLLAHLAGRRNGRPAVAGSWRQAAALFGYALAFSIAYLWLGAAVGAIVLFGAVQFGMMGHAIAAGDRPGILEWAGLAAAFSGLVWLVAPGVAAPSPAGVLLMVAAGLSWAVYSVLGRGSTQPLADTAGNFLRCLPVALLLLAWGWRVHPPEPAGLAYAIASGALASGLGYAVWYAVMPALPRVTAASIQLTVPAIAAAGAVIFIGETLTARMVLASAGMIVGIAVVILAGERRRRGD</sequence>
<feature type="chain" id="PRO_5015589541" evidence="6">
    <location>
        <begin position="23"/>
        <end position="285"/>
    </location>
</feature>
<evidence type="ECO:0000256" key="6">
    <source>
        <dbReference type="SAM" id="SignalP"/>
    </source>
</evidence>
<dbReference type="RefSeq" id="WP_106748831.1">
    <property type="nucleotide sequence ID" value="NZ_CP027668.1"/>
</dbReference>
<dbReference type="SUPFAM" id="SSF103481">
    <property type="entry name" value="Multidrug resistance efflux transporter EmrE"/>
    <property type="match status" value="2"/>
</dbReference>
<feature type="transmembrane region" description="Helical" evidence="5">
    <location>
        <begin position="68"/>
        <end position="88"/>
    </location>
</feature>
<dbReference type="Proteomes" id="UP000237889">
    <property type="component" value="Chromosome"/>
</dbReference>
<proteinExistence type="predicted"/>
<feature type="signal peptide" evidence="6">
    <location>
        <begin position="1"/>
        <end position="22"/>
    </location>
</feature>
<dbReference type="PANTHER" id="PTHR32322:SF9">
    <property type="entry name" value="AMINO-ACID METABOLITE EFFLUX PUMP-RELATED"/>
    <property type="match status" value="1"/>
</dbReference>
<feature type="domain" description="EamA" evidence="7">
    <location>
        <begin position="145"/>
        <end position="275"/>
    </location>
</feature>
<comment type="subcellular location">
    <subcellularLocation>
        <location evidence="1">Membrane</location>
        <topology evidence="1">Multi-pass membrane protein</topology>
    </subcellularLocation>
</comment>
<evidence type="ECO:0000256" key="1">
    <source>
        <dbReference type="ARBA" id="ARBA00004141"/>
    </source>
</evidence>
<keyword evidence="6" id="KW-0732">Signal</keyword>
<dbReference type="KEGG" id="phr:C6569_10670"/>
<dbReference type="InterPro" id="IPR037185">
    <property type="entry name" value="EmrE-like"/>
</dbReference>
<evidence type="ECO:0000313" key="9">
    <source>
        <dbReference type="Proteomes" id="UP000237889"/>
    </source>
</evidence>
<organism evidence="8 9">
    <name type="scientific">Phreatobacter cathodiphilus</name>
    <dbReference type="NCBI Taxonomy" id="1868589"/>
    <lineage>
        <taxon>Bacteria</taxon>
        <taxon>Pseudomonadati</taxon>
        <taxon>Pseudomonadota</taxon>
        <taxon>Alphaproteobacteria</taxon>
        <taxon>Hyphomicrobiales</taxon>
        <taxon>Phreatobacteraceae</taxon>
        <taxon>Phreatobacter</taxon>
    </lineage>
</organism>